<dbReference type="PANTHER" id="PTHR32089:SF112">
    <property type="entry name" value="LYSOZYME-LIKE PROTEIN-RELATED"/>
    <property type="match status" value="1"/>
</dbReference>
<organism evidence="7 8">
    <name type="scientific">Denitratisoma oestradiolicum</name>
    <dbReference type="NCBI Taxonomy" id="311182"/>
    <lineage>
        <taxon>Bacteria</taxon>
        <taxon>Pseudomonadati</taxon>
        <taxon>Pseudomonadota</taxon>
        <taxon>Betaproteobacteria</taxon>
        <taxon>Nitrosomonadales</taxon>
        <taxon>Sterolibacteriaceae</taxon>
        <taxon>Denitratisoma</taxon>
    </lineage>
</organism>
<evidence type="ECO:0000313" key="8">
    <source>
        <dbReference type="Proteomes" id="UP000515733"/>
    </source>
</evidence>
<dbReference type="InterPro" id="IPR004089">
    <property type="entry name" value="MCPsignal_dom"/>
</dbReference>
<evidence type="ECO:0000256" key="3">
    <source>
        <dbReference type="SAM" id="Coils"/>
    </source>
</evidence>
<dbReference type="KEGG" id="doe:DENOEST_2287"/>
<keyword evidence="1" id="KW-0807">Transducer</keyword>
<dbReference type="CDD" id="cd06225">
    <property type="entry name" value="HAMP"/>
    <property type="match status" value="2"/>
</dbReference>
<dbReference type="GO" id="GO:0004888">
    <property type="term" value="F:transmembrane signaling receptor activity"/>
    <property type="evidence" value="ECO:0007669"/>
    <property type="project" value="InterPro"/>
</dbReference>
<accession>A0A6S6YA42</accession>
<dbReference type="Pfam" id="PF05227">
    <property type="entry name" value="CHASE3"/>
    <property type="match status" value="1"/>
</dbReference>
<dbReference type="Pfam" id="PF00015">
    <property type="entry name" value="MCPsignal"/>
    <property type="match status" value="1"/>
</dbReference>
<dbReference type="Gene3D" id="1.10.287.950">
    <property type="entry name" value="Methyl-accepting chemotaxis protein"/>
    <property type="match status" value="1"/>
</dbReference>
<reference evidence="7 8" key="1">
    <citation type="submission" date="2020-03" db="EMBL/GenBank/DDBJ databases">
        <authorList>
            <consortium name="Genoscope - CEA"/>
            <person name="William W."/>
        </authorList>
    </citation>
    <scope>NUCLEOTIDE SEQUENCE [LARGE SCALE GENOMIC DNA]</scope>
    <source>
        <strain evidence="8">DSM 16959</strain>
    </source>
</reference>
<feature type="domain" description="HAMP" evidence="6">
    <location>
        <begin position="260"/>
        <end position="298"/>
    </location>
</feature>
<proteinExistence type="inferred from homology"/>
<dbReference type="AlphaFoldDB" id="A0A6S6YA42"/>
<evidence type="ECO:0000256" key="4">
    <source>
        <dbReference type="SAM" id="Phobius"/>
    </source>
</evidence>
<feature type="coiled-coil region" evidence="3">
    <location>
        <begin position="143"/>
        <end position="173"/>
    </location>
</feature>
<dbReference type="Gene3D" id="6.10.340.10">
    <property type="match status" value="1"/>
</dbReference>
<evidence type="ECO:0000256" key="1">
    <source>
        <dbReference type="ARBA" id="ARBA00023224"/>
    </source>
</evidence>
<feature type="transmembrane region" description="Helical" evidence="4">
    <location>
        <begin position="186"/>
        <end position="204"/>
    </location>
</feature>
<dbReference type="OrthoDB" id="8899037at2"/>
<dbReference type="SMART" id="SM00304">
    <property type="entry name" value="HAMP"/>
    <property type="match status" value="1"/>
</dbReference>
<dbReference type="GO" id="GO:0016020">
    <property type="term" value="C:membrane"/>
    <property type="evidence" value="ECO:0007669"/>
    <property type="project" value="InterPro"/>
</dbReference>
<dbReference type="PROSITE" id="PS50111">
    <property type="entry name" value="CHEMOTAXIS_TRANSDUC_2"/>
    <property type="match status" value="1"/>
</dbReference>
<dbReference type="CDD" id="cd19410">
    <property type="entry name" value="HK9-like_sensor"/>
    <property type="match status" value="1"/>
</dbReference>
<dbReference type="PRINTS" id="PR00260">
    <property type="entry name" value="CHEMTRNSDUCR"/>
</dbReference>
<keyword evidence="4" id="KW-1133">Transmembrane helix</keyword>
<dbReference type="InterPro" id="IPR004090">
    <property type="entry name" value="Chemotax_Me-accpt_rcpt"/>
</dbReference>
<dbReference type="InterPro" id="IPR003660">
    <property type="entry name" value="HAMP_dom"/>
</dbReference>
<evidence type="ECO:0000259" key="6">
    <source>
        <dbReference type="PROSITE" id="PS50885"/>
    </source>
</evidence>
<keyword evidence="4" id="KW-0812">Transmembrane</keyword>
<dbReference type="SUPFAM" id="SSF58104">
    <property type="entry name" value="Methyl-accepting chemotaxis protein (MCP) signaling domain"/>
    <property type="match status" value="1"/>
</dbReference>
<comment type="similarity">
    <text evidence="2">Belongs to the methyl-accepting chemotaxis (MCP) protein family.</text>
</comment>
<protein>
    <submittedName>
        <fullName evidence="7">Chemotaxis protein</fullName>
    </submittedName>
</protein>
<feature type="domain" description="HAMP" evidence="6">
    <location>
        <begin position="206"/>
        <end position="259"/>
    </location>
</feature>
<dbReference type="Proteomes" id="UP000515733">
    <property type="component" value="Chromosome"/>
</dbReference>
<dbReference type="PANTHER" id="PTHR32089">
    <property type="entry name" value="METHYL-ACCEPTING CHEMOTAXIS PROTEIN MCPB"/>
    <property type="match status" value="1"/>
</dbReference>
<sequence>MKTSIGAKLWLSFLAILAILLMVGSASYLSTVKLTETAQWVSHTREVQGRLKDLLIAMDDIQVGQRGYVITGEESYLEPYQAALGQVDGILRNLKELLANNTEQLRRLERIVPIVSNRLAHSKDLVELRRRKGYEAAHKVVMAGQGEKLMDELREVMKEMEDQELILLKQREEEARTSTEHTVQTIIGGVLAAAVLVVGAGIFLTRHIARPLREVTEVAERVTAGELATHLSPGNRDDEVGALMRAFVRMTQSLQGMATAAERVAGGDLTVQIAPQSPQDVLGNALAAMVASLRKMTQEIGEGINVLAASASEIVASTTQVASSSAETATAVSQTMATVEEVKQTSQLAAEKARQVSESAQRTVEISKSGRKSVDESVESMHRIQEQMESIAESIVRLSEQGQAIGEIIATVNDLAEQSNLLAVNAAIEAAKAGDQGKGFAVVAQEVKSLAEQSKQATAQVRAILGDIQKATGGAVMATEQGNKAVEAGVKLSAEVGESIRVLAESIAEAARAATQIAVSAQQQLVGMDQAVLAIQNIREASSQNVASTRQTEGAAQNLHELGVKLKQLVARYRA</sequence>
<dbReference type="Pfam" id="PF00672">
    <property type="entry name" value="HAMP"/>
    <property type="match status" value="1"/>
</dbReference>
<feature type="domain" description="Methyl-accepting transducer" evidence="5">
    <location>
        <begin position="303"/>
        <end position="539"/>
    </location>
</feature>
<evidence type="ECO:0000256" key="2">
    <source>
        <dbReference type="ARBA" id="ARBA00029447"/>
    </source>
</evidence>
<dbReference type="GO" id="GO:0006935">
    <property type="term" value="P:chemotaxis"/>
    <property type="evidence" value="ECO:0007669"/>
    <property type="project" value="InterPro"/>
</dbReference>
<keyword evidence="8" id="KW-1185">Reference proteome</keyword>
<dbReference type="RefSeq" id="WP_145772446.1">
    <property type="nucleotide sequence ID" value="NZ_LR778301.1"/>
</dbReference>
<evidence type="ECO:0000313" key="7">
    <source>
        <dbReference type="EMBL" id="CAB1369452.1"/>
    </source>
</evidence>
<evidence type="ECO:0000259" key="5">
    <source>
        <dbReference type="PROSITE" id="PS50111"/>
    </source>
</evidence>
<keyword evidence="3" id="KW-0175">Coiled coil</keyword>
<name>A0A6S6YA42_9PROT</name>
<dbReference type="GO" id="GO:0007165">
    <property type="term" value="P:signal transduction"/>
    <property type="evidence" value="ECO:0007669"/>
    <property type="project" value="UniProtKB-KW"/>
</dbReference>
<dbReference type="SMART" id="SM00283">
    <property type="entry name" value="MA"/>
    <property type="match status" value="1"/>
</dbReference>
<dbReference type="PROSITE" id="PS50885">
    <property type="entry name" value="HAMP"/>
    <property type="match status" value="2"/>
</dbReference>
<dbReference type="InterPro" id="IPR007891">
    <property type="entry name" value="CHASE3"/>
</dbReference>
<dbReference type="EMBL" id="LR778301">
    <property type="protein sequence ID" value="CAB1369452.1"/>
    <property type="molecule type" value="Genomic_DNA"/>
</dbReference>
<keyword evidence="4" id="KW-0472">Membrane</keyword>
<gene>
    <name evidence="7" type="ORF">DENOEST_2287</name>
</gene>